<organism evidence="1 2">
    <name type="scientific">Calothrix parasitica NIES-267</name>
    <dbReference type="NCBI Taxonomy" id="1973488"/>
    <lineage>
        <taxon>Bacteria</taxon>
        <taxon>Bacillati</taxon>
        <taxon>Cyanobacteriota</taxon>
        <taxon>Cyanophyceae</taxon>
        <taxon>Nostocales</taxon>
        <taxon>Calotrichaceae</taxon>
        <taxon>Calothrix</taxon>
    </lineage>
</organism>
<evidence type="ECO:0008006" key="3">
    <source>
        <dbReference type="Google" id="ProtNLM"/>
    </source>
</evidence>
<evidence type="ECO:0000313" key="1">
    <source>
        <dbReference type="EMBL" id="BAY81150.1"/>
    </source>
</evidence>
<sequence>MSNIDWVDALSANKPMLDGVATYGRGLNMKTLTISKTDIATMTSQEVDKLATRLEQDNYSNAFEGLDDWHLLRAVAFQRPELVESYIHLLDLEAYDEA</sequence>
<gene>
    <name evidence="1" type="ORF">NIES267_06250</name>
</gene>
<keyword evidence="2" id="KW-1185">Reference proteome</keyword>
<reference evidence="1 2" key="1">
    <citation type="submission" date="2017-06" db="EMBL/GenBank/DDBJ databases">
        <title>Genome sequencing of cyanobaciteial culture collection at National Institute for Environmental Studies (NIES).</title>
        <authorList>
            <person name="Hirose Y."/>
            <person name="Shimura Y."/>
            <person name="Fujisawa T."/>
            <person name="Nakamura Y."/>
            <person name="Kawachi M."/>
        </authorList>
    </citation>
    <scope>NUCLEOTIDE SEQUENCE [LARGE SCALE GENOMIC DNA]</scope>
    <source>
        <strain evidence="1 2">NIES-267</strain>
    </source>
</reference>
<proteinExistence type="predicted"/>
<evidence type="ECO:0000313" key="2">
    <source>
        <dbReference type="Proteomes" id="UP000218418"/>
    </source>
</evidence>
<dbReference type="EMBL" id="AP018227">
    <property type="protein sequence ID" value="BAY81150.1"/>
    <property type="molecule type" value="Genomic_DNA"/>
</dbReference>
<dbReference type="InterPro" id="IPR019678">
    <property type="entry name" value="DUF2555"/>
</dbReference>
<name>A0A1Z4LIT5_9CYAN</name>
<dbReference type="Proteomes" id="UP000218418">
    <property type="component" value="Chromosome"/>
</dbReference>
<dbReference type="Pfam" id="PF10742">
    <property type="entry name" value="DUF2555"/>
    <property type="match status" value="1"/>
</dbReference>
<dbReference type="AlphaFoldDB" id="A0A1Z4LIT5"/>
<protein>
    <recommendedName>
        <fullName evidence="3">DUF2555 domain-containing protein</fullName>
    </recommendedName>
</protein>
<accession>A0A1Z4LIT5</accession>